<dbReference type="EMBL" id="KZ293473">
    <property type="protein sequence ID" value="PBK61700.1"/>
    <property type="molecule type" value="Genomic_DNA"/>
</dbReference>
<organism evidence="1 2">
    <name type="scientific">Armillaria solidipes</name>
    <dbReference type="NCBI Taxonomy" id="1076256"/>
    <lineage>
        <taxon>Eukaryota</taxon>
        <taxon>Fungi</taxon>
        <taxon>Dikarya</taxon>
        <taxon>Basidiomycota</taxon>
        <taxon>Agaricomycotina</taxon>
        <taxon>Agaricomycetes</taxon>
        <taxon>Agaricomycetidae</taxon>
        <taxon>Agaricales</taxon>
        <taxon>Marasmiineae</taxon>
        <taxon>Physalacriaceae</taxon>
        <taxon>Armillaria</taxon>
    </lineage>
</organism>
<evidence type="ECO:0000313" key="2">
    <source>
        <dbReference type="Proteomes" id="UP000218334"/>
    </source>
</evidence>
<gene>
    <name evidence="1" type="ORF">ARMSODRAFT_981269</name>
</gene>
<name>A0A2H3AVX5_9AGAR</name>
<dbReference type="Proteomes" id="UP000218334">
    <property type="component" value="Unassembled WGS sequence"/>
</dbReference>
<sequence>MARTQRLGHDSTYRPSFLSSYYSSRADAFAQFLKYHRDVLPDGSYHINLGNSDAPGSSVGSVGMVQFLRDHVHHFRSSPFRYGSTVGTSTAGESIGLIAECLNRAHAATASVVTVLENMVIGLQLRYIGLELFRHILTDPTPPNRCVGALEIGNDLDRPAAHLLPGNHQISSWKHDIQPAKRILIRMICWEGAEQRKGGPPDQGLPQDSLVLSLMYLSLRAHDNSLRLSKLVYKRINNDKIQDIVSAETRLI</sequence>
<dbReference type="STRING" id="1076256.A0A2H3AVX5"/>
<dbReference type="Gene3D" id="3.20.20.150">
    <property type="entry name" value="Divalent-metal-dependent TIM barrel enzymes"/>
    <property type="match status" value="1"/>
</dbReference>
<proteinExistence type="predicted"/>
<evidence type="ECO:0000313" key="1">
    <source>
        <dbReference type="EMBL" id="PBK61700.1"/>
    </source>
</evidence>
<accession>A0A2H3AVX5</accession>
<dbReference type="AlphaFoldDB" id="A0A2H3AVX5"/>
<reference evidence="2" key="1">
    <citation type="journal article" date="2017" name="Nat. Ecol. Evol.">
        <title>Genome expansion and lineage-specific genetic innovations in the forest pathogenic fungi Armillaria.</title>
        <authorList>
            <person name="Sipos G."/>
            <person name="Prasanna A.N."/>
            <person name="Walter M.C."/>
            <person name="O'Connor E."/>
            <person name="Balint B."/>
            <person name="Krizsan K."/>
            <person name="Kiss B."/>
            <person name="Hess J."/>
            <person name="Varga T."/>
            <person name="Slot J."/>
            <person name="Riley R."/>
            <person name="Boka B."/>
            <person name="Rigling D."/>
            <person name="Barry K."/>
            <person name="Lee J."/>
            <person name="Mihaltcheva S."/>
            <person name="LaButti K."/>
            <person name="Lipzen A."/>
            <person name="Waldron R."/>
            <person name="Moloney N.M."/>
            <person name="Sperisen C."/>
            <person name="Kredics L."/>
            <person name="Vagvoelgyi C."/>
            <person name="Patrignani A."/>
            <person name="Fitzpatrick D."/>
            <person name="Nagy I."/>
            <person name="Doyle S."/>
            <person name="Anderson J.B."/>
            <person name="Grigoriev I.V."/>
            <person name="Gueldener U."/>
            <person name="Muensterkoetter M."/>
            <person name="Nagy L.G."/>
        </authorList>
    </citation>
    <scope>NUCLEOTIDE SEQUENCE [LARGE SCALE GENOMIC DNA]</scope>
    <source>
        <strain evidence="2">28-4</strain>
    </source>
</reference>
<keyword evidence="2" id="KW-1185">Reference proteome</keyword>
<protein>
    <submittedName>
        <fullName evidence="1">Uncharacterized protein</fullName>
    </submittedName>
</protein>